<comment type="caution">
    <text evidence="2">The sequence shown here is derived from an EMBL/GenBank/DDBJ whole genome shotgun (WGS) entry which is preliminary data.</text>
</comment>
<sequence>MACHASCGFALGSHGLVPPGSSTSARARFTSLARAGPGLVLRSFTCLSRVCVALLSPTIVALLGPTIVALLSLAVVGRGWGWGNGPAGGQPGRCVSRGDSGTARVGVGGNAGVGGGPSAQS</sequence>
<organism evidence="2 3">
    <name type="scientific">Paractinoplanes pyxinae</name>
    <dbReference type="NCBI Taxonomy" id="2997416"/>
    <lineage>
        <taxon>Bacteria</taxon>
        <taxon>Bacillati</taxon>
        <taxon>Actinomycetota</taxon>
        <taxon>Actinomycetes</taxon>
        <taxon>Micromonosporales</taxon>
        <taxon>Micromonosporaceae</taxon>
        <taxon>Paractinoplanes</taxon>
    </lineage>
</organism>
<evidence type="ECO:0000313" key="3">
    <source>
        <dbReference type="Proteomes" id="UP001151002"/>
    </source>
</evidence>
<protein>
    <submittedName>
        <fullName evidence="2">Uncharacterized protein</fullName>
    </submittedName>
</protein>
<feature type="transmembrane region" description="Helical" evidence="1">
    <location>
        <begin position="50"/>
        <end position="76"/>
    </location>
</feature>
<dbReference type="Proteomes" id="UP001151002">
    <property type="component" value="Unassembled WGS sequence"/>
</dbReference>
<keyword evidence="1" id="KW-0812">Transmembrane</keyword>
<name>A0ABT4B7W7_9ACTN</name>
<dbReference type="EMBL" id="JAPNTZ010000012">
    <property type="protein sequence ID" value="MCY1142604.1"/>
    <property type="molecule type" value="Genomic_DNA"/>
</dbReference>
<keyword evidence="1" id="KW-1133">Transmembrane helix</keyword>
<gene>
    <name evidence="2" type="ORF">OWR29_31795</name>
</gene>
<evidence type="ECO:0000313" key="2">
    <source>
        <dbReference type="EMBL" id="MCY1142604.1"/>
    </source>
</evidence>
<keyword evidence="3" id="KW-1185">Reference proteome</keyword>
<dbReference type="RefSeq" id="WP_267567063.1">
    <property type="nucleotide sequence ID" value="NZ_JAPNTZ010000012.1"/>
</dbReference>
<reference evidence="2" key="1">
    <citation type="submission" date="2022-11" db="EMBL/GenBank/DDBJ databases">
        <authorList>
            <person name="Somphong A."/>
            <person name="Phongsopitanun W."/>
        </authorList>
    </citation>
    <scope>NUCLEOTIDE SEQUENCE</scope>
    <source>
        <strain evidence="2">Pm04-4</strain>
    </source>
</reference>
<evidence type="ECO:0000256" key="1">
    <source>
        <dbReference type="SAM" id="Phobius"/>
    </source>
</evidence>
<accession>A0ABT4B7W7</accession>
<keyword evidence="1" id="KW-0472">Membrane</keyword>
<proteinExistence type="predicted"/>